<dbReference type="PROSITE" id="PS52016">
    <property type="entry name" value="TONB_DEPENDENT_REC_3"/>
    <property type="match status" value="1"/>
</dbReference>
<dbReference type="Proteomes" id="UP000297737">
    <property type="component" value="Unassembled WGS sequence"/>
</dbReference>
<evidence type="ECO:0000256" key="4">
    <source>
        <dbReference type="ARBA" id="ARBA00022692"/>
    </source>
</evidence>
<feature type="domain" description="TonB-dependent receptor plug" evidence="14">
    <location>
        <begin position="51"/>
        <end position="157"/>
    </location>
</feature>
<evidence type="ECO:0000313" key="16">
    <source>
        <dbReference type="Proteomes" id="UP000297737"/>
    </source>
</evidence>
<keyword evidence="8 15" id="KW-0675">Receptor</keyword>
<evidence type="ECO:0000256" key="7">
    <source>
        <dbReference type="ARBA" id="ARBA00023136"/>
    </source>
</evidence>
<evidence type="ECO:0000259" key="13">
    <source>
        <dbReference type="Pfam" id="PF00593"/>
    </source>
</evidence>
<evidence type="ECO:0000256" key="10">
    <source>
        <dbReference type="PROSITE-ProRule" id="PRU01360"/>
    </source>
</evidence>
<keyword evidence="7 10" id="KW-0472">Membrane</keyword>
<dbReference type="InterPro" id="IPR000531">
    <property type="entry name" value="Beta-barrel_TonB"/>
</dbReference>
<dbReference type="RefSeq" id="WP_135245942.1">
    <property type="nucleotide sequence ID" value="NZ_SIHO01000002.1"/>
</dbReference>
<sequence>MTLPTARFMLFAALTAAVPAHASSEPDTAPDTIIVTGRGLAAPAGAAAYASVTIGRERLANDASARLEDVLRDVAGFQQFRRTDSRSANPTSQGATLRSIGGNASSRALVLLDGVPVADPFASFIPWSALAPAGLSAVRVTRGGGAGPFGAGAVAGTIELFSAGPGELPGFAANFAYGSYGATELSAQAASNLGEGFASIAANWDRGDGYILIPANQAGPVDVPAWYDSKNIALRFIVPAGETTELQVGARGFTDNRLRGIEGTESTSKGADASVRLIGRGRWGYEVLGYVQARQFSSGFVSVNASRTIATPSLDQFSTPANGYGAKVELRPPVGANQTLQIGADFRINSGTDNEKFRYQLGRFTRLRDAGGQTRSAGIYVEDSWNATEQLLLTGGARLDSWRISDGHLLERDLQTGTPTLTEIYPDRSGTLPTARAGLVWTPLPPLDLRGAAYIGFRLPTPNELYRPFRVGNDATAANAALDPEKLRGAEIGVDWAPLPTAKLSVTGYWNKLAGAITNVTQGFGPGVFPQVGFVAAGGAYRVRENIDAITVWGLEANANLTLGDWSAQGSLSWADPKVEASGVAAALNGLRPANAPVWMASGTLGWSHAGINASATLRYVGEQFDDDLNQRPLPPATTFDAAVTVPLRYGLAATARVENLFDELVVSGISSTGTIDRATPQTFWIGLSWTRD</sequence>
<evidence type="ECO:0000259" key="14">
    <source>
        <dbReference type="Pfam" id="PF07715"/>
    </source>
</evidence>
<keyword evidence="6 11" id="KW-0798">TonB box</keyword>
<reference evidence="15 16" key="1">
    <citation type="submission" date="2019-02" db="EMBL/GenBank/DDBJ databases">
        <title>Polymorphobacter sp. isolated from the lake at the Tibet of China.</title>
        <authorList>
            <person name="Li A."/>
        </authorList>
    </citation>
    <scope>NUCLEOTIDE SEQUENCE [LARGE SCALE GENOMIC DNA]</scope>
    <source>
        <strain evidence="15 16">DJ1R-1</strain>
    </source>
</reference>
<feature type="signal peptide" evidence="12">
    <location>
        <begin position="1"/>
        <end position="22"/>
    </location>
</feature>
<evidence type="ECO:0000313" key="15">
    <source>
        <dbReference type="EMBL" id="TFU03350.1"/>
    </source>
</evidence>
<dbReference type="PANTHER" id="PTHR30069">
    <property type="entry name" value="TONB-DEPENDENT OUTER MEMBRANE RECEPTOR"/>
    <property type="match status" value="1"/>
</dbReference>
<accession>A0A4Y9ENQ6</accession>
<dbReference type="OrthoDB" id="7374174at2"/>
<evidence type="ECO:0000256" key="5">
    <source>
        <dbReference type="ARBA" id="ARBA00022729"/>
    </source>
</evidence>
<evidence type="ECO:0000256" key="1">
    <source>
        <dbReference type="ARBA" id="ARBA00004571"/>
    </source>
</evidence>
<dbReference type="InterPro" id="IPR036942">
    <property type="entry name" value="Beta-barrel_TonB_sf"/>
</dbReference>
<dbReference type="EMBL" id="SIHO01000002">
    <property type="protein sequence ID" value="TFU03350.1"/>
    <property type="molecule type" value="Genomic_DNA"/>
</dbReference>
<dbReference type="InterPro" id="IPR012910">
    <property type="entry name" value="Plug_dom"/>
</dbReference>
<dbReference type="Gene3D" id="2.170.130.10">
    <property type="entry name" value="TonB-dependent receptor, plug domain"/>
    <property type="match status" value="1"/>
</dbReference>
<keyword evidence="16" id="KW-1185">Reference proteome</keyword>
<dbReference type="GO" id="GO:0044718">
    <property type="term" value="P:siderophore transmembrane transport"/>
    <property type="evidence" value="ECO:0007669"/>
    <property type="project" value="TreeGrafter"/>
</dbReference>
<gene>
    <name evidence="15" type="ORF">EUV02_09205</name>
</gene>
<keyword evidence="3 10" id="KW-1134">Transmembrane beta strand</keyword>
<dbReference type="GO" id="GO:0009279">
    <property type="term" value="C:cell outer membrane"/>
    <property type="evidence" value="ECO:0007669"/>
    <property type="project" value="UniProtKB-SubCell"/>
</dbReference>
<dbReference type="SUPFAM" id="SSF56935">
    <property type="entry name" value="Porins"/>
    <property type="match status" value="1"/>
</dbReference>
<keyword evidence="4 10" id="KW-0812">Transmembrane</keyword>
<dbReference type="Pfam" id="PF00593">
    <property type="entry name" value="TonB_dep_Rec_b-barrel"/>
    <property type="match status" value="1"/>
</dbReference>
<evidence type="ECO:0000256" key="8">
    <source>
        <dbReference type="ARBA" id="ARBA00023170"/>
    </source>
</evidence>
<organism evidence="15 16">
    <name type="scientific">Glacieibacterium arshaanense</name>
    <dbReference type="NCBI Taxonomy" id="2511025"/>
    <lineage>
        <taxon>Bacteria</taxon>
        <taxon>Pseudomonadati</taxon>
        <taxon>Pseudomonadota</taxon>
        <taxon>Alphaproteobacteria</taxon>
        <taxon>Sphingomonadales</taxon>
        <taxon>Sphingosinicellaceae</taxon>
        <taxon>Glacieibacterium</taxon>
    </lineage>
</organism>
<dbReference type="InterPro" id="IPR037066">
    <property type="entry name" value="Plug_dom_sf"/>
</dbReference>
<protein>
    <submittedName>
        <fullName evidence="15">TonB-dependent receptor</fullName>
    </submittedName>
</protein>
<comment type="similarity">
    <text evidence="10 11">Belongs to the TonB-dependent receptor family.</text>
</comment>
<name>A0A4Y9ENQ6_9SPHN</name>
<dbReference type="GO" id="GO:0015344">
    <property type="term" value="F:siderophore uptake transmembrane transporter activity"/>
    <property type="evidence" value="ECO:0007669"/>
    <property type="project" value="TreeGrafter"/>
</dbReference>
<keyword evidence="9 10" id="KW-0998">Cell outer membrane</keyword>
<dbReference type="Gene3D" id="2.40.170.20">
    <property type="entry name" value="TonB-dependent receptor, beta-barrel domain"/>
    <property type="match status" value="1"/>
</dbReference>
<comment type="caution">
    <text evidence="15">The sequence shown here is derived from an EMBL/GenBank/DDBJ whole genome shotgun (WGS) entry which is preliminary data.</text>
</comment>
<dbReference type="Pfam" id="PF07715">
    <property type="entry name" value="Plug"/>
    <property type="match status" value="1"/>
</dbReference>
<comment type="subcellular location">
    <subcellularLocation>
        <location evidence="1 10">Cell outer membrane</location>
        <topology evidence="1 10">Multi-pass membrane protein</topology>
    </subcellularLocation>
</comment>
<dbReference type="AlphaFoldDB" id="A0A4Y9ENQ6"/>
<keyword evidence="5 12" id="KW-0732">Signal</keyword>
<feature type="domain" description="TonB-dependent receptor-like beta-barrel" evidence="13">
    <location>
        <begin position="269"/>
        <end position="661"/>
    </location>
</feature>
<dbReference type="InterPro" id="IPR039426">
    <property type="entry name" value="TonB-dep_rcpt-like"/>
</dbReference>
<keyword evidence="2 10" id="KW-0813">Transport</keyword>
<evidence type="ECO:0000256" key="2">
    <source>
        <dbReference type="ARBA" id="ARBA00022448"/>
    </source>
</evidence>
<evidence type="ECO:0000256" key="12">
    <source>
        <dbReference type="SAM" id="SignalP"/>
    </source>
</evidence>
<proteinExistence type="inferred from homology"/>
<evidence type="ECO:0000256" key="6">
    <source>
        <dbReference type="ARBA" id="ARBA00023077"/>
    </source>
</evidence>
<feature type="chain" id="PRO_5021348955" evidence="12">
    <location>
        <begin position="23"/>
        <end position="693"/>
    </location>
</feature>
<dbReference type="PANTHER" id="PTHR30069:SF29">
    <property type="entry name" value="HEMOGLOBIN AND HEMOGLOBIN-HAPTOGLOBIN-BINDING PROTEIN 1-RELATED"/>
    <property type="match status" value="1"/>
</dbReference>
<evidence type="ECO:0000256" key="3">
    <source>
        <dbReference type="ARBA" id="ARBA00022452"/>
    </source>
</evidence>
<evidence type="ECO:0000256" key="9">
    <source>
        <dbReference type="ARBA" id="ARBA00023237"/>
    </source>
</evidence>
<evidence type="ECO:0000256" key="11">
    <source>
        <dbReference type="RuleBase" id="RU003357"/>
    </source>
</evidence>